<evidence type="ECO:0000259" key="3">
    <source>
        <dbReference type="Pfam" id="PF12850"/>
    </source>
</evidence>
<evidence type="ECO:0000256" key="1">
    <source>
        <dbReference type="ARBA" id="ARBA00008950"/>
    </source>
</evidence>
<dbReference type="Proteomes" id="UP000262142">
    <property type="component" value="Unassembled WGS sequence"/>
</dbReference>
<evidence type="ECO:0000313" key="4">
    <source>
        <dbReference type="EMBL" id="SZD74109.1"/>
    </source>
</evidence>
<sequence>MTKVLLLSDTHSHIDQRILNYAQKADVIFHAGDIGEVKILKALENFAPVYAVYGNIDGQEIRSYCPKEIVVEIEKVKILMHHIGKYPPHYPPKIQEKIKEIKPKLYFCGHSHILKVIPDAKNHLIHMNPGACGKYGFHHIRTMLRFTIHQEKISNLEVIELGLRSSMKN</sequence>
<gene>
    <name evidence="4" type="ORF">SAMEA104719789_01567</name>
</gene>
<dbReference type="Pfam" id="PF12850">
    <property type="entry name" value="Metallophos_2"/>
    <property type="match status" value="1"/>
</dbReference>
<accession>A0A383U3Z3</accession>
<dbReference type="RefSeq" id="WP_119058465.1">
    <property type="nucleotide sequence ID" value="NZ_UNSC01000007.1"/>
</dbReference>
<dbReference type="EC" id="3.1.4.-" evidence="2"/>
<dbReference type="Gene3D" id="3.60.21.10">
    <property type="match status" value="1"/>
</dbReference>
<dbReference type="GO" id="GO:0046872">
    <property type="term" value="F:metal ion binding"/>
    <property type="evidence" value="ECO:0007669"/>
    <property type="project" value="UniProtKB-KW"/>
</dbReference>
<organism evidence="4 5">
    <name type="scientific">Candidatus Ornithobacterium hominis</name>
    <dbReference type="NCBI Taxonomy" id="2497989"/>
    <lineage>
        <taxon>Bacteria</taxon>
        <taxon>Pseudomonadati</taxon>
        <taxon>Bacteroidota</taxon>
        <taxon>Flavobacteriia</taxon>
        <taxon>Flavobacteriales</taxon>
        <taxon>Weeksellaceae</taxon>
        <taxon>Ornithobacterium</taxon>
    </lineage>
</organism>
<dbReference type="AlphaFoldDB" id="A0A383U3Z3"/>
<dbReference type="NCBIfam" id="TIGR00040">
    <property type="entry name" value="yfcE"/>
    <property type="match status" value="1"/>
</dbReference>
<dbReference type="InterPro" id="IPR029052">
    <property type="entry name" value="Metallo-depent_PP-like"/>
</dbReference>
<dbReference type="SUPFAM" id="SSF56300">
    <property type="entry name" value="Metallo-dependent phosphatases"/>
    <property type="match status" value="1"/>
</dbReference>
<dbReference type="EMBL" id="UNSC01000007">
    <property type="protein sequence ID" value="SZD74109.1"/>
    <property type="molecule type" value="Genomic_DNA"/>
</dbReference>
<keyword evidence="2" id="KW-0479">Metal-binding</keyword>
<dbReference type="OrthoDB" id="9785951at2"/>
<dbReference type="InterPro" id="IPR000979">
    <property type="entry name" value="Phosphodiesterase_MJ0936/Vps29"/>
</dbReference>
<proteinExistence type="inferred from homology"/>
<keyword evidence="5" id="KW-1185">Reference proteome</keyword>
<comment type="similarity">
    <text evidence="1 2">Belongs to the metallophosphoesterase superfamily. YfcE family.</text>
</comment>
<comment type="cofactor">
    <cofactor evidence="2">
        <name>a divalent metal cation</name>
        <dbReference type="ChEBI" id="CHEBI:60240"/>
    </cofactor>
</comment>
<name>A0A383U3Z3_9FLAO</name>
<reference evidence="4 5" key="1">
    <citation type="submission" date="2018-09" db="EMBL/GenBank/DDBJ databases">
        <authorList>
            <consortium name="Pathogen Informatics"/>
        </authorList>
    </citation>
    <scope>NUCLEOTIDE SEQUENCE [LARGE SCALE GENOMIC DNA]</scope>
    <source>
        <strain evidence="4 5">OH-22767</strain>
    </source>
</reference>
<protein>
    <recommendedName>
        <fullName evidence="2">Phosphoesterase</fullName>
        <ecNumber evidence="2">3.1.4.-</ecNumber>
    </recommendedName>
</protein>
<dbReference type="InterPro" id="IPR024654">
    <property type="entry name" value="Calcineurin-like_PHP_lpxH"/>
</dbReference>
<feature type="domain" description="Calcineurin-like phosphoesterase" evidence="3">
    <location>
        <begin position="3"/>
        <end position="150"/>
    </location>
</feature>
<evidence type="ECO:0000256" key="2">
    <source>
        <dbReference type="RuleBase" id="RU362039"/>
    </source>
</evidence>
<evidence type="ECO:0000313" key="5">
    <source>
        <dbReference type="Proteomes" id="UP000262142"/>
    </source>
</evidence>
<dbReference type="GO" id="GO:0016787">
    <property type="term" value="F:hydrolase activity"/>
    <property type="evidence" value="ECO:0007669"/>
    <property type="project" value="UniProtKB-UniRule"/>
</dbReference>